<dbReference type="Gene3D" id="2.160.20.10">
    <property type="entry name" value="Single-stranded right-handed beta-helix, Pectin lyase-like"/>
    <property type="match status" value="1"/>
</dbReference>
<dbReference type="SMART" id="SM00710">
    <property type="entry name" value="PbH1"/>
    <property type="match status" value="8"/>
</dbReference>
<gene>
    <name evidence="2" type="ORF">CYJ10_26855</name>
</gene>
<dbReference type="SUPFAM" id="SSF51126">
    <property type="entry name" value="Pectin lyase-like"/>
    <property type="match status" value="1"/>
</dbReference>
<evidence type="ECO:0000313" key="2">
    <source>
        <dbReference type="EMBL" id="PLP97552.1"/>
    </source>
</evidence>
<name>A0A2N5C5Q4_9BURK</name>
<dbReference type="InterPro" id="IPR039448">
    <property type="entry name" value="Beta_helix"/>
</dbReference>
<proteinExistence type="predicted"/>
<evidence type="ECO:0000313" key="3">
    <source>
        <dbReference type="Proteomes" id="UP000234341"/>
    </source>
</evidence>
<dbReference type="InterPro" id="IPR012334">
    <property type="entry name" value="Pectin_lyas_fold"/>
</dbReference>
<dbReference type="EMBL" id="PJRP01000017">
    <property type="protein sequence ID" value="PLP97552.1"/>
    <property type="molecule type" value="Genomic_DNA"/>
</dbReference>
<dbReference type="Pfam" id="PF13229">
    <property type="entry name" value="Beta_helix"/>
    <property type="match status" value="1"/>
</dbReference>
<accession>A0A2N5C5Q4</accession>
<protein>
    <recommendedName>
        <fullName evidence="1">Right handed beta helix domain-containing protein</fullName>
    </recommendedName>
</protein>
<reference evidence="2 3" key="1">
    <citation type="submission" date="2017-12" db="EMBL/GenBank/DDBJ databases">
        <title>Genome sequence of the active heterotrophic nitrifier-denitrifier, Cupriavidus pauculus UM1.</title>
        <authorList>
            <person name="Putonti C."/>
            <person name="Castignetti D."/>
        </authorList>
    </citation>
    <scope>NUCLEOTIDE SEQUENCE [LARGE SCALE GENOMIC DNA]</scope>
    <source>
        <strain evidence="2 3">UM1</strain>
    </source>
</reference>
<feature type="domain" description="Right handed beta helix" evidence="1">
    <location>
        <begin position="81"/>
        <end position="235"/>
    </location>
</feature>
<sequence>MPVPVSPATGAPADVIVQPGASGIDQADVLQAALDNLQPGQRLVLAPGSYMVGRVLAVRREQVAVSGYDATLIALNPDQQAIQITGANSTLVGVTLKGTGTQRLESATSAKVIVDGTGIQVLDVTIEGGASAGIFVSRGVDIALVGDKISGTLADGIHITGGSQDVLVQNSSVTATGDDMVGIVSYQRDNAQTRNIYVTSNYLAGNAWGRGVAVVGGADVTVAGNWIQGVQKAAAVMVAQEDGYRTADTTNVLIASNMIADDQNATEPGNNRMATGHAAIDINTGSGSVTRVQVTGNQVSRTRFDGYRAQGNICQADISNNRFAAIGGAAIALQYRNCTADQFTCGTNTLDGAPLPPPSGCSGAGSIQAAGADASRLPQVRTYLRRAR</sequence>
<dbReference type="InterPro" id="IPR011050">
    <property type="entry name" value="Pectin_lyase_fold/virulence"/>
</dbReference>
<organism evidence="2 3">
    <name type="scientific">Cupriavidus pauculus</name>
    <dbReference type="NCBI Taxonomy" id="82633"/>
    <lineage>
        <taxon>Bacteria</taxon>
        <taxon>Pseudomonadati</taxon>
        <taxon>Pseudomonadota</taxon>
        <taxon>Betaproteobacteria</taxon>
        <taxon>Burkholderiales</taxon>
        <taxon>Burkholderiaceae</taxon>
        <taxon>Cupriavidus</taxon>
    </lineage>
</organism>
<dbReference type="OrthoDB" id="4710199at2"/>
<dbReference type="AlphaFoldDB" id="A0A2N5C5Q4"/>
<dbReference type="Proteomes" id="UP000234341">
    <property type="component" value="Unassembled WGS sequence"/>
</dbReference>
<comment type="caution">
    <text evidence="2">The sequence shown here is derived from an EMBL/GenBank/DDBJ whole genome shotgun (WGS) entry which is preliminary data.</text>
</comment>
<evidence type="ECO:0000259" key="1">
    <source>
        <dbReference type="Pfam" id="PF13229"/>
    </source>
</evidence>
<dbReference type="InterPro" id="IPR006626">
    <property type="entry name" value="PbH1"/>
</dbReference>